<gene>
    <name evidence="2" type="ORF">ACFFLM_25090</name>
</gene>
<keyword evidence="3" id="KW-1185">Reference proteome</keyword>
<evidence type="ECO:0000256" key="1">
    <source>
        <dbReference type="SAM" id="SignalP"/>
    </source>
</evidence>
<evidence type="ECO:0008006" key="4">
    <source>
        <dbReference type="Google" id="ProtNLM"/>
    </source>
</evidence>
<sequence length="177" mass="17584">MKQPLFAAAALLSLAFTSCGVIPTPAVPIPDAEISLPPSSAVAGRVIYMKTDVLGGVSLPGVLQQVSITGTATYSSGGGNLSGATVFIRSSIDPMPAGCATTTLAPVLLCDPAGEVARQIGSVSLASGTASTFTLSGPELDAAAKAGHGYIGVLVTGGSSLFTDKLKLTGMEARAKF</sequence>
<protein>
    <recommendedName>
        <fullName evidence="4">CHRD domain-containing protein</fullName>
    </recommendedName>
</protein>
<evidence type="ECO:0000313" key="3">
    <source>
        <dbReference type="Proteomes" id="UP001589733"/>
    </source>
</evidence>
<dbReference type="PROSITE" id="PS51257">
    <property type="entry name" value="PROKAR_LIPOPROTEIN"/>
    <property type="match status" value="1"/>
</dbReference>
<feature type="signal peptide" evidence="1">
    <location>
        <begin position="1"/>
        <end position="20"/>
    </location>
</feature>
<accession>A0ABV6B7K1</accession>
<evidence type="ECO:0000313" key="2">
    <source>
        <dbReference type="EMBL" id="MFB9995227.1"/>
    </source>
</evidence>
<keyword evidence="1" id="KW-0732">Signal</keyword>
<proteinExistence type="predicted"/>
<organism evidence="2 3">
    <name type="scientific">Deinococcus oregonensis</name>
    <dbReference type="NCBI Taxonomy" id="1805970"/>
    <lineage>
        <taxon>Bacteria</taxon>
        <taxon>Thermotogati</taxon>
        <taxon>Deinococcota</taxon>
        <taxon>Deinococci</taxon>
        <taxon>Deinococcales</taxon>
        <taxon>Deinococcaceae</taxon>
        <taxon>Deinococcus</taxon>
    </lineage>
</organism>
<dbReference type="EMBL" id="JBHLYR010000084">
    <property type="protein sequence ID" value="MFB9995227.1"/>
    <property type="molecule type" value="Genomic_DNA"/>
</dbReference>
<comment type="caution">
    <text evidence="2">The sequence shown here is derived from an EMBL/GenBank/DDBJ whole genome shotgun (WGS) entry which is preliminary data.</text>
</comment>
<feature type="chain" id="PRO_5045258768" description="CHRD domain-containing protein" evidence="1">
    <location>
        <begin position="21"/>
        <end position="177"/>
    </location>
</feature>
<dbReference type="RefSeq" id="WP_380016960.1">
    <property type="nucleotide sequence ID" value="NZ_JBHLYR010000084.1"/>
</dbReference>
<dbReference type="Proteomes" id="UP001589733">
    <property type="component" value="Unassembled WGS sequence"/>
</dbReference>
<reference evidence="2 3" key="1">
    <citation type="submission" date="2024-09" db="EMBL/GenBank/DDBJ databases">
        <authorList>
            <person name="Sun Q."/>
            <person name="Mori K."/>
        </authorList>
    </citation>
    <scope>NUCLEOTIDE SEQUENCE [LARGE SCALE GENOMIC DNA]</scope>
    <source>
        <strain evidence="2 3">JCM 13503</strain>
    </source>
</reference>
<name>A0ABV6B7K1_9DEIO</name>